<keyword evidence="6" id="KW-1185">Reference proteome</keyword>
<dbReference type="SUPFAM" id="SSF51621">
    <property type="entry name" value="Phosphoenolpyruvate/pyruvate domain"/>
    <property type="match status" value="1"/>
</dbReference>
<dbReference type="Pfam" id="PF03328">
    <property type="entry name" value="HpcH_HpaI"/>
    <property type="match status" value="1"/>
</dbReference>
<dbReference type="EMBL" id="FWYD01000021">
    <property type="protein sequence ID" value="SMD04013.1"/>
    <property type="molecule type" value="Genomic_DNA"/>
</dbReference>
<dbReference type="InterPro" id="IPR005000">
    <property type="entry name" value="Aldolase/citrate-lyase_domain"/>
</dbReference>
<dbReference type="RefSeq" id="WP_084354203.1">
    <property type="nucleotide sequence ID" value="NZ_FWYD01000021.1"/>
</dbReference>
<protein>
    <submittedName>
        <fullName evidence="5">4-hydroxy-2-oxoheptanedioate aldolase</fullName>
    </submittedName>
</protein>
<dbReference type="Gene3D" id="3.20.20.60">
    <property type="entry name" value="Phosphoenolpyruvate-binding domains"/>
    <property type="match status" value="1"/>
</dbReference>
<evidence type="ECO:0000256" key="1">
    <source>
        <dbReference type="ARBA" id="ARBA00005568"/>
    </source>
</evidence>
<dbReference type="GO" id="GO:0046872">
    <property type="term" value="F:metal ion binding"/>
    <property type="evidence" value="ECO:0007669"/>
    <property type="project" value="UniProtKB-KW"/>
</dbReference>
<dbReference type="Proteomes" id="UP000192330">
    <property type="component" value="Unassembled WGS sequence"/>
</dbReference>
<name>A0A1W2E2N6_9RHOB</name>
<dbReference type="AlphaFoldDB" id="A0A1W2E2N6"/>
<dbReference type="InterPro" id="IPR050251">
    <property type="entry name" value="HpcH-HpaI_aldolase"/>
</dbReference>
<dbReference type="PANTHER" id="PTHR30502:SF0">
    <property type="entry name" value="PHOSPHOENOLPYRUVATE CARBOXYLASE FAMILY PROTEIN"/>
    <property type="match status" value="1"/>
</dbReference>
<dbReference type="InterPro" id="IPR040442">
    <property type="entry name" value="Pyrv_kinase-like_dom_sf"/>
</dbReference>
<reference evidence="5 6" key="1">
    <citation type="submission" date="2017-04" db="EMBL/GenBank/DDBJ databases">
        <authorList>
            <person name="Afonso C.L."/>
            <person name="Miller P.J."/>
            <person name="Scott M.A."/>
            <person name="Spackman E."/>
            <person name="Goraichik I."/>
            <person name="Dimitrov K.M."/>
            <person name="Suarez D.L."/>
            <person name="Swayne D.E."/>
        </authorList>
    </citation>
    <scope>NUCLEOTIDE SEQUENCE [LARGE SCALE GENOMIC DNA]</scope>
    <source>
        <strain evidence="5 6">CGMCC 1.12644</strain>
    </source>
</reference>
<evidence type="ECO:0000256" key="2">
    <source>
        <dbReference type="ARBA" id="ARBA00022723"/>
    </source>
</evidence>
<dbReference type="PANTHER" id="PTHR30502">
    <property type="entry name" value="2-KETO-3-DEOXY-L-RHAMNONATE ALDOLASE"/>
    <property type="match status" value="1"/>
</dbReference>
<proteinExistence type="inferred from homology"/>
<dbReference type="OrthoDB" id="9802624at2"/>
<keyword evidence="2" id="KW-0479">Metal-binding</keyword>
<dbReference type="GO" id="GO:0016832">
    <property type="term" value="F:aldehyde-lyase activity"/>
    <property type="evidence" value="ECO:0007669"/>
    <property type="project" value="TreeGrafter"/>
</dbReference>
<evidence type="ECO:0000313" key="6">
    <source>
        <dbReference type="Proteomes" id="UP000192330"/>
    </source>
</evidence>
<evidence type="ECO:0000313" key="5">
    <source>
        <dbReference type="EMBL" id="SMD04013.1"/>
    </source>
</evidence>
<evidence type="ECO:0000259" key="4">
    <source>
        <dbReference type="Pfam" id="PF03328"/>
    </source>
</evidence>
<comment type="similarity">
    <text evidence="1">Belongs to the HpcH/HpaI aldolase family.</text>
</comment>
<dbReference type="InterPro" id="IPR015813">
    <property type="entry name" value="Pyrv/PenolPyrv_kinase-like_dom"/>
</dbReference>
<dbReference type="STRING" id="1387277.SAMN06295998_12134"/>
<gene>
    <name evidence="5" type="ORF">SAMN06295998_12134</name>
</gene>
<feature type="domain" description="HpcH/HpaI aldolase/citrate lyase" evidence="4">
    <location>
        <begin position="25"/>
        <end position="240"/>
    </location>
</feature>
<organism evidence="5 6">
    <name type="scientific">Primorskyibacter flagellatus</name>
    <dbReference type="NCBI Taxonomy" id="1387277"/>
    <lineage>
        <taxon>Bacteria</taxon>
        <taxon>Pseudomonadati</taxon>
        <taxon>Pseudomonadota</taxon>
        <taxon>Alphaproteobacteria</taxon>
        <taxon>Rhodobacterales</taxon>
        <taxon>Roseobacteraceae</taxon>
        <taxon>Primorskyibacter</taxon>
    </lineage>
</organism>
<dbReference type="GO" id="GO:0005737">
    <property type="term" value="C:cytoplasm"/>
    <property type="evidence" value="ECO:0007669"/>
    <property type="project" value="TreeGrafter"/>
</dbReference>
<evidence type="ECO:0000256" key="3">
    <source>
        <dbReference type="ARBA" id="ARBA00023239"/>
    </source>
</evidence>
<keyword evidence="3" id="KW-0456">Lyase</keyword>
<sequence length="263" mass="28275">MSIPSVREIWENGDKCINGWCAMPSTVTAEIVARQPFDTLTIDLQHGLVDYQMALTMLQAMGVSDVPKLARVRWNDPGFIMALLDAGFTGIICPMINTRAEAEAFVSACHYAPRGSRSFGPTRASIAYGADYQEQAKTRIATLAMIETREALDNLDDILTVEGLDAVYIGPSDLAISMGYPPSLENIAPEVEEAIVTIREKAQAAGRFAGIHTGNSAVAAAKLKDGFNLASLSTDTKIFSAAVADMLRNARPDAGDKTVKALY</sequence>
<accession>A0A1W2E2N6</accession>